<dbReference type="InterPro" id="IPR024438">
    <property type="entry name" value="Staygreen"/>
</dbReference>
<evidence type="ECO:0000259" key="2">
    <source>
        <dbReference type="Pfam" id="PF12638"/>
    </source>
</evidence>
<keyword evidence="4" id="KW-1185">Reference proteome</keyword>
<organism evidence="3 4">
    <name type="scientific">Sedimentibacter saalensis</name>
    <dbReference type="NCBI Taxonomy" id="130788"/>
    <lineage>
        <taxon>Bacteria</taxon>
        <taxon>Bacillati</taxon>
        <taxon>Bacillota</taxon>
        <taxon>Tissierellia</taxon>
        <taxon>Sedimentibacter</taxon>
    </lineage>
</organism>
<dbReference type="PANTHER" id="PTHR31750:SF4">
    <property type="entry name" value="LP06106P"/>
    <property type="match status" value="1"/>
</dbReference>
<gene>
    <name evidence="3" type="ORF">LY60_00347</name>
</gene>
<dbReference type="Pfam" id="PF12638">
    <property type="entry name" value="Staygreen"/>
    <property type="match status" value="1"/>
</dbReference>
<proteinExistence type="predicted"/>
<name>A0A562JLF5_9FIRM</name>
<dbReference type="EMBL" id="VLKH01000001">
    <property type="protein sequence ID" value="TWH83735.1"/>
    <property type="molecule type" value="Genomic_DNA"/>
</dbReference>
<keyword evidence="1" id="KW-0809">Transit peptide</keyword>
<sequence length="149" mass="17734">MENLNPEKLNVEFRQGVTTEEPIINRRYTLTHSDITAELFLTIGLEYAYDKINMIMRDEVLGEWRDNNGRTYLYIYVYVNGQFGSIAAEIRNMIFRRELPLALEAIRYGDREFFEAHPELDDAAIWVHFDSTTPQYDKFEYWGTPKDYK</sequence>
<dbReference type="OrthoDB" id="1684395at2"/>
<dbReference type="RefSeq" id="WP_145079104.1">
    <property type="nucleotide sequence ID" value="NZ_JAYFNS010000050.1"/>
</dbReference>
<dbReference type="AlphaFoldDB" id="A0A562JLF5"/>
<accession>A0A562JLF5</accession>
<protein>
    <submittedName>
        <fullName evidence="3">Staygreen protein</fullName>
    </submittedName>
</protein>
<dbReference type="Proteomes" id="UP000315343">
    <property type="component" value="Unassembled WGS sequence"/>
</dbReference>
<feature type="domain" description="Staygreen protein" evidence="2">
    <location>
        <begin position="3"/>
        <end position="148"/>
    </location>
</feature>
<evidence type="ECO:0000256" key="1">
    <source>
        <dbReference type="ARBA" id="ARBA00022946"/>
    </source>
</evidence>
<reference evidence="3 4" key="1">
    <citation type="submission" date="2019-07" db="EMBL/GenBank/DDBJ databases">
        <title>Genomic Encyclopedia of Type Strains, Phase I: the one thousand microbial genomes (KMG-I) project.</title>
        <authorList>
            <person name="Kyrpides N."/>
        </authorList>
    </citation>
    <scope>NUCLEOTIDE SEQUENCE [LARGE SCALE GENOMIC DNA]</scope>
    <source>
        <strain evidence="3 4">DSM 13558</strain>
    </source>
</reference>
<comment type="caution">
    <text evidence="3">The sequence shown here is derived from an EMBL/GenBank/DDBJ whole genome shotgun (WGS) entry which is preliminary data.</text>
</comment>
<evidence type="ECO:0000313" key="3">
    <source>
        <dbReference type="EMBL" id="TWH83735.1"/>
    </source>
</evidence>
<evidence type="ECO:0000313" key="4">
    <source>
        <dbReference type="Proteomes" id="UP000315343"/>
    </source>
</evidence>
<dbReference type="PANTHER" id="PTHR31750">
    <property type="entry name" value="PROTEIN STAY-GREEN 1, CHLOROPLASTIC-RELATED"/>
    <property type="match status" value="1"/>
</dbReference>